<feature type="compositionally biased region" description="Polar residues" evidence="1">
    <location>
        <begin position="220"/>
        <end position="233"/>
    </location>
</feature>
<reference evidence="4 5" key="1">
    <citation type="submission" date="2018-10" db="EMBL/GenBank/DDBJ databases">
        <title>Sequencing the genomes of 1000 actinobacteria strains.</title>
        <authorList>
            <person name="Klenk H.-P."/>
        </authorList>
    </citation>
    <scope>NUCLEOTIDE SEQUENCE [LARGE SCALE GENOMIC DNA]</scope>
    <source>
        <strain evidence="4 5">DSM 44343</strain>
    </source>
</reference>
<feature type="compositionally biased region" description="Polar residues" evidence="1">
    <location>
        <begin position="1"/>
        <end position="19"/>
    </location>
</feature>
<feature type="compositionally biased region" description="Pro residues" evidence="1">
    <location>
        <begin position="309"/>
        <end position="320"/>
    </location>
</feature>
<evidence type="ECO:0000313" key="4">
    <source>
        <dbReference type="EMBL" id="RKR96608.1"/>
    </source>
</evidence>
<dbReference type="InterPro" id="IPR011089">
    <property type="entry name" value="GmrSD_C"/>
</dbReference>
<feature type="region of interest" description="Disordered" evidence="1">
    <location>
        <begin position="1"/>
        <end position="26"/>
    </location>
</feature>
<evidence type="ECO:0000256" key="2">
    <source>
        <dbReference type="SAM" id="Phobius"/>
    </source>
</evidence>
<feature type="region of interest" description="Disordered" evidence="1">
    <location>
        <begin position="350"/>
        <end position="375"/>
    </location>
</feature>
<dbReference type="InterPro" id="IPR008613">
    <property type="entry name" value="Excalibur_Ca-bd_domain"/>
</dbReference>
<protein>
    <submittedName>
        <fullName evidence="4">Excalibur calcium-binding domain-containing protein</fullName>
    </submittedName>
</protein>
<keyword evidence="2" id="KW-1133">Transmembrane helix</keyword>
<dbReference type="PANTHER" id="PTHR24094">
    <property type="entry name" value="SECRETED PROTEIN"/>
    <property type="match status" value="1"/>
</dbReference>
<sequence>MSNPFQMPSSWDRPSTGSPYPQPPQKTRWPWIAGSAALLVAVVALFAVAGAQDDGSTNAAATTSSTASMTTTAISESAAKAPAPLASVNTVVAANAALTKLNTLVVKGRAPKTGYNRAMFGEAWTDDVNVEGGHNGCDTRNDILRRDLVDITIKPGSNGCAVEAGTLNDPYTKTSIRFVRGQDTSAQVQIDHVVALSNAWQTGAQLLTPEKRADLANDPRNLQATDGPTNQQKGDGDAATWLPPNKSYRCTYVGQQVTVKAIYGLWVTQPEKDAITRVLTECGAVPSTTTSQVAQTQDPPIARTTTPAYSPPPTTEYTPPPPPAYTPPAVVDAPSSVYYPNCDAAKAAGSAPIYEGQPGYRPKLDSNNDGVACET</sequence>
<evidence type="ECO:0000259" key="3">
    <source>
        <dbReference type="SMART" id="SM00894"/>
    </source>
</evidence>
<feature type="region of interest" description="Disordered" evidence="1">
    <location>
        <begin position="289"/>
        <end position="320"/>
    </location>
</feature>
<feature type="compositionally biased region" description="Polar residues" evidence="1">
    <location>
        <begin position="289"/>
        <end position="298"/>
    </location>
</feature>
<evidence type="ECO:0000256" key="1">
    <source>
        <dbReference type="SAM" id="MobiDB-lite"/>
    </source>
</evidence>
<dbReference type="Pfam" id="PF05901">
    <property type="entry name" value="Excalibur"/>
    <property type="match status" value="1"/>
</dbReference>
<feature type="region of interest" description="Disordered" evidence="1">
    <location>
        <begin position="218"/>
        <end position="241"/>
    </location>
</feature>
<dbReference type="Proteomes" id="UP000274762">
    <property type="component" value="Unassembled WGS sequence"/>
</dbReference>
<gene>
    <name evidence="4" type="ORF">DFJ75_3461</name>
</gene>
<dbReference type="RefSeq" id="WP_245969105.1">
    <property type="nucleotide sequence ID" value="NZ_CBCRXS010000003.1"/>
</dbReference>
<keyword evidence="2" id="KW-0812">Transmembrane</keyword>
<keyword evidence="2" id="KW-0472">Membrane</keyword>
<dbReference type="PANTHER" id="PTHR24094:SF15">
    <property type="entry name" value="AMP-DEPENDENT SYNTHETASE_LIGASE DOMAIN-CONTAINING PROTEIN-RELATED"/>
    <property type="match status" value="1"/>
</dbReference>
<evidence type="ECO:0000313" key="5">
    <source>
        <dbReference type="Proteomes" id="UP000274762"/>
    </source>
</evidence>
<dbReference type="EMBL" id="RBKV01000001">
    <property type="protein sequence ID" value="RKR96608.1"/>
    <property type="molecule type" value="Genomic_DNA"/>
</dbReference>
<feature type="domain" description="Excalibur calcium-binding" evidence="3">
    <location>
        <begin position="338"/>
        <end position="374"/>
    </location>
</feature>
<name>A0A495K7L1_WILMA</name>
<dbReference type="AlphaFoldDB" id="A0A495K7L1"/>
<dbReference type="SMART" id="SM00894">
    <property type="entry name" value="Excalibur"/>
    <property type="match status" value="1"/>
</dbReference>
<proteinExistence type="predicted"/>
<accession>A0A495K7L1</accession>
<comment type="caution">
    <text evidence="4">The sequence shown here is derived from an EMBL/GenBank/DDBJ whole genome shotgun (WGS) entry which is preliminary data.</text>
</comment>
<feature type="transmembrane region" description="Helical" evidence="2">
    <location>
        <begin position="29"/>
        <end position="49"/>
    </location>
</feature>
<organism evidence="4 5">
    <name type="scientific">Williamsia marianensis</name>
    <dbReference type="NCBI Taxonomy" id="85044"/>
    <lineage>
        <taxon>Bacteria</taxon>
        <taxon>Bacillati</taxon>
        <taxon>Actinomycetota</taxon>
        <taxon>Actinomycetes</taxon>
        <taxon>Mycobacteriales</taxon>
        <taxon>Nocardiaceae</taxon>
        <taxon>Williamsia</taxon>
    </lineage>
</organism>
<dbReference type="Pfam" id="PF07510">
    <property type="entry name" value="GmrSD_C"/>
    <property type="match status" value="1"/>
</dbReference>